<comment type="similarity">
    <text evidence="2">Belongs to the CWC22 family.</text>
</comment>
<dbReference type="Gene3D" id="1.25.40.180">
    <property type="match status" value="1"/>
</dbReference>
<evidence type="ECO:0000313" key="7">
    <source>
        <dbReference type="Proteomes" id="UP000799428"/>
    </source>
</evidence>
<evidence type="ECO:0000256" key="3">
    <source>
        <dbReference type="ARBA" id="ARBA00023242"/>
    </source>
</evidence>
<dbReference type="FunFam" id="1.25.40.180:FF:000050">
    <property type="entry name" value="Nuclear protein (Sgd1), putative"/>
    <property type="match status" value="1"/>
</dbReference>
<dbReference type="InterPro" id="IPR050781">
    <property type="entry name" value="CWC22_splicing_factor"/>
</dbReference>
<dbReference type="Pfam" id="PF02854">
    <property type="entry name" value="MIF4G"/>
    <property type="match status" value="1"/>
</dbReference>
<dbReference type="PANTHER" id="PTHR18034">
    <property type="entry name" value="CELL CYCLE CONTROL PROTEIN CWF22-RELATED"/>
    <property type="match status" value="1"/>
</dbReference>
<dbReference type="AlphaFoldDB" id="A0A6G1KGD2"/>
<evidence type="ECO:0000313" key="6">
    <source>
        <dbReference type="EMBL" id="KAF2711693.1"/>
    </source>
</evidence>
<dbReference type="PROSITE" id="PS51366">
    <property type="entry name" value="MI"/>
    <property type="match status" value="1"/>
</dbReference>
<evidence type="ECO:0000259" key="5">
    <source>
        <dbReference type="PROSITE" id="PS51366"/>
    </source>
</evidence>
<dbReference type="PANTHER" id="PTHR18034:SF4">
    <property type="entry name" value="NUCLEOLAR MIF4G DOMAIN-CONTAINING PROTEIN 1"/>
    <property type="match status" value="1"/>
</dbReference>
<gene>
    <name evidence="6" type="ORF">K504DRAFT_465435</name>
</gene>
<feature type="domain" description="MI" evidence="5">
    <location>
        <begin position="612"/>
        <end position="744"/>
    </location>
</feature>
<evidence type="ECO:0000256" key="4">
    <source>
        <dbReference type="SAM" id="MobiDB-lite"/>
    </source>
</evidence>
<feature type="compositionally biased region" description="Basic and acidic residues" evidence="4">
    <location>
        <begin position="41"/>
        <end position="50"/>
    </location>
</feature>
<proteinExistence type="inferred from homology"/>
<feature type="compositionally biased region" description="Acidic residues" evidence="4">
    <location>
        <begin position="169"/>
        <end position="178"/>
    </location>
</feature>
<keyword evidence="7" id="KW-1185">Reference proteome</keyword>
<accession>A0A6G1KGD2</accession>
<dbReference type="OrthoDB" id="361797at2759"/>
<dbReference type="SMART" id="SM00543">
    <property type="entry name" value="MIF4G"/>
    <property type="match status" value="1"/>
</dbReference>
<dbReference type="GO" id="GO:0003723">
    <property type="term" value="F:RNA binding"/>
    <property type="evidence" value="ECO:0007669"/>
    <property type="project" value="InterPro"/>
</dbReference>
<sequence>MPAYGGPKLPKELLTQVGDSTPRGRIGRARNGPPLTRKDRRKAERVDDKVRRTHNQGHKIQKKRPQTQNGDGKKNARAAPQADDDNDGDEEEESSEDDLPPPRPSKVEKKAEKPLKSIMKRSMSNGDGRSPSPPRLSRAERDRLAQYDDEIAALEKKLGIKKKNKSKDEFDDGLDDLFGDLGALDNDEEMVGDRPPKRKRAVEDEQWLADKRRKALNKAPEVSSDEDAESDDMDELDSDEEMDDENSDFDGFGSEEEEEEEEEVAPAKPRIRENPYVAPTTSDTPQPTKYIPPALRGPPSSDTEALARLKRQTQGLLNRLSDANMLTILKDIEKIYQNNARGYVNTTLVDLLIGLLSDETILPDTFLILHSGFIAAIYKVIGPDFGAQIVEQIVSEFDKYYQTNKAGSGKHATNLISLIAQLYSFQVVGSNLVFDYIKLFLDELSDLNTELLLRIVKVSGAQLRQDDPTALKEIVLHLQRSVAKVGESSLPVRTRFMIETINNLKNNRMKTGMAASEIVTEHTTRMRKHLGTMNNRSLKGTEPLRISLADIRDTEKKGKWWLVGASWRKDIGSNAPCQEIEESNLKEPAKYDEADGEVDLAQLAKEQRMNTDVRRAIFVTIMSASDFKDAHIRLMKLNLKRSQESEIPRVIVHCAGCEKMYNPYYTLLARKFSSDHKSRKAFQFALWDVFKSLGEKREGDEGSDDEDEVKEDVSLRRLVNLGKLYGTLIARNGLSITSLKLLNFPYLQQKTKTLIEVLLITTILESQKGATDVARNEKGLLNIFINTDTAPEMITGLQYFLKKVVAKTEITANRKEKETVKWACKSVVAMLSRVMATTTLEED</sequence>
<dbReference type="GO" id="GO:0042274">
    <property type="term" value="P:ribosomal small subunit biogenesis"/>
    <property type="evidence" value="ECO:0007669"/>
    <property type="project" value="TreeGrafter"/>
</dbReference>
<comment type="subcellular location">
    <subcellularLocation>
        <location evidence="1">Nucleus</location>
        <location evidence="1">Nucleolus</location>
    </subcellularLocation>
</comment>
<dbReference type="Pfam" id="PF02847">
    <property type="entry name" value="MA3"/>
    <property type="match status" value="1"/>
</dbReference>
<feature type="region of interest" description="Disordered" evidence="4">
    <location>
        <begin position="1"/>
        <end position="144"/>
    </location>
</feature>
<feature type="compositionally biased region" description="Acidic residues" evidence="4">
    <location>
        <begin position="223"/>
        <end position="264"/>
    </location>
</feature>
<evidence type="ECO:0000256" key="2">
    <source>
        <dbReference type="ARBA" id="ARBA00006856"/>
    </source>
</evidence>
<protein>
    <recommendedName>
        <fullName evidence="5">MI domain-containing protein</fullName>
    </recommendedName>
</protein>
<organism evidence="6 7">
    <name type="scientific">Pleomassaria siparia CBS 279.74</name>
    <dbReference type="NCBI Taxonomy" id="1314801"/>
    <lineage>
        <taxon>Eukaryota</taxon>
        <taxon>Fungi</taxon>
        <taxon>Dikarya</taxon>
        <taxon>Ascomycota</taxon>
        <taxon>Pezizomycotina</taxon>
        <taxon>Dothideomycetes</taxon>
        <taxon>Pleosporomycetidae</taxon>
        <taxon>Pleosporales</taxon>
        <taxon>Pleomassariaceae</taxon>
        <taxon>Pleomassaria</taxon>
    </lineage>
</organism>
<dbReference type="Proteomes" id="UP000799428">
    <property type="component" value="Unassembled WGS sequence"/>
</dbReference>
<feature type="compositionally biased region" description="Basic and acidic residues" evidence="4">
    <location>
        <begin position="105"/>
        <end position="115"/>
    </location>
</feature>
<dbReference type="SMART" id="SM00544">
    <property type="entry name" value="MA3"/>
    <property type="match status" value="1"/>
</dbReference>
<feature type="region of interest" description="Disordered" evidence="4">
    <location>
        <begin position="156"/>
        <end position="302"/>
    </location>
</feature>
<dbReference type="InterPro" id="IPR003891">
    <property type="entry name" value="Initiation_fac_eIF4g_MI"/>
</dbReference>
<dbReference type="GO" id="GO:0005730">
    <property type="term" value="C:nucleolus"/>
    <property type="evidence" value="ECO:0007669"/>
    <property type="project" value="UniProtKB-SubCell"/>
</dbReference>
<dbReference type="InterPro" id="IPR016024">
    <property type="entry name" value="ARM-type_fold"/>
</dbReference>
<evidence type="ECO:0000256" key="1">
    <source>
        <dbReference type="ARBA" id="ARBA00004604"/>
    </source>
</evidence>
<feature type="compositionally biased region" description="Basic residues" evidence="4">
    <location>
        <begin position="51"/>
        <end position="65"/>
    </location>
</feature>
<keyword evidence="3" id="KW-0539">Nucleus</keyword>
<reference evidence="6" key="1">
    <citation type="journal article" date="2020" name="Stud. Mycol.">
        <title>101 Dothideomycetes genomes: a test case for predicting lifestyles and emergence of pathogens.</title>
        <authorList>
            <person name="Haridas S."/>
            <person name="Albert R."/>
            <person name="Binder M."/>
            <person name="Bloem J."/>
            <person name="Labutti K."/>
            <person name="Salamov A."/>
            <person name="Andreopoulos B."/>
            <person name="Baker S."/>
            <person name="Barry K."/>
            <person name="Bills G."/>
            <person name="Bluhm B."/>
            <person name="Cannon C."/>
            <person name="Castanera R."/>
            <person name="Culley D."/>
            <person name="Daum C."/>
            <person name="Ezra D."/>
            <person name="Gonzalez J."/>
            <person name="Henrissat B."/>
            <person name="Kuo A."/>
            <person name="Liang C."/>
            <person name="Lipzen A."/>
            <person name="Lutzoni F."/>
            <person name="Magnuson J."/>
            <person name="Mondo S."/>
            <person name="Nolan M."/>
            <person name="Ohm R."/>
            <person name="Pangilinan J."/>
            <person name="Park H.-J."/>
            <person name="Ramirez L."/>
            <person name="Alfaro M."/>
            <person name="Sun H."/>
            <person name="Tritt A."/>
            <person name="Yoshinaga Y."/>
            <person name="Zwiers L.-H."/>
            <person name="Turgeon B."/>
            <person name="Goodwin S."/>
            <person name="Spatafora J."/>
            <person name="Crous P."/>
            <person name="Grigoriev I."/>
        </authorList>
    </citation>
    <scope>NUCLEOTIDE SEQUENCE</scope>
    <source>
        <strain evidence="6">CBS 279.74</strain>
    </source>
</reference>
<dbReference type="InterPro" id="IPR003890">
    <property type="entry name" value="MIF4G-like_typ-3"/>
</dbReference>
<dbReference type="EMBL" id="MU005767">
    <property type="protein sequence ID" value="KAF2711693.1"/>
    <property type="molecule type" value="Genomic_DNA"/>
</dbReference>
<dbReference type="SUPFAM" id="SSF48371">
    <property type="entry name" value="ARM repeat"/>
    <property type="match status" value="1"/>
</dbReference>
<name>A0A6G1KGD2_9PLEO</name>
<feature type="compositionally biased region" description="Acidic residues" evidence="4">
    <location>
        <begin position="82"/>
        <end position="99"/>
    </location>
</feature>